<feature type="compositionally biased region" description="Basic and acidic residues" evidence="5">
    <location>
        <begin position="303"/>
        <end position="322"/>
    </location>
</feature>
<dbReference type="GO" id="GO:0003713">
    <property type="term" value="F:transcription coactivator activity"/>
    <property type="evidence" value="ECO:0007669"/>
    <property type="project" value="TreeGrafter"/>
</dbReference>
<dbReference type="GO" id="GO:0006366">
    <property type="term" value="P:transcription by RNA polymerase II"/>
    <property type="evidence" value="ECO:0007669"/>
    <property type="project" value="TreeGrafter"/>
</dbReference>
<dbReference type="InterPro" id="IPR054414">
    <property type="entry name" value="Ccdc124/Oxs1_C"/>
</dbReference>
<dbReference type="InterPro" id="IPR010422">
    <property type="entry name" value="Ccdc124/Oxs1"/>
</dbReference>
<evidence type="ECO:0000256" key="5">
    <source>
        <dbReference type="SAM" id="MobiDB-lite"/>
    </source>
</evidence>
<reference evidence="8" key="2">
    <citation type="submission" date="2020-10" db="UniProtKB">
        <authorList>
            <consortium name="WormBaseParasite"/>
        </authorList>
    </citation>
    <scope>IDENTIFICATION</scope>
</reference>
<evidence type="ECO:0000256" key="1">
    <source>
        <dbReference type="ARBA" id="ARBA00004214"/>
    </source>
</evidence>
<organism evidence="7 8">
    <name type="scientific">Panagrellus redivivus</name>
    <name type="common">Microworm</name>
    <dbReference type="NCBI Taxonomy" id="6233"/>
    <lineage>
        <taxon>Eukaryota</taxon>
        <taxon>Metazoa</taxon>
        <taxon>Ecdysozoa</taxon>
        <taxon>Nematoda</taxon>
        <taxon>Chromadorea</taxon>
        <taxon>Rhabditida</taxon>
        <taxon>Tylenchina</taxon>
        <taxon>Panagrolaimomorpha</taxon>
        <taxon>Panagrolaimoidea</taxon>
        <taxon>Panagrolaimidae</taxon>
        <taxon>Panagrellus</taxon>
    </lineage>
</organism>
<reference evidence="7" key="1">
    <citation type="journal article" date="2013" name="Genetics">
        <title>The draft genome and transcriptome of Panagrellus redivivus are shaped by the harsh demands of a free-living lifestyle.</title>
        <authorList>
            <person name="Srinivasan J."/>
            <person name="Dillman A.R."/>
            <person name="Macchietto M.G."/>
            <person name="Heikkinen L."/>
            <person name="Lakso M."/>
            <person name="Fracchia K.M."/>
            <person name="Antoshechkin I."/>
            <person name="Mortazavi A."/>
            <person name="Wong G."/>
            <person name="Sternberg P.W."/>
        </authorList>
    </citation>
    <scope>NUCLEOTIDE SEQUENCE [LARGE SCALE GENOMIC DNA]</scope>
    <source>
        <strain evidence="7">MT8872</strain>
    </source>
</reference>
<evidence type="ECO:0000259" key="6">
    <source>
        <dbReference type="Pfam" id="PF06244"/>
    </source>
</evidence>
<evidence type="ECO:0000256" key="4">
    <source>
        <dbReference type="SAM" id="Coils"/>
    </source>
</evidence>
<evidence type="ECO:0000313" key="7">
    <source>
        <dbReference type="Proteomes" id="UP000492821"/>
    </source>
</evidence>
<proteinExistence type="inferred from homology"/>
<feature type="region of interest" description="Disordered" evidence="5">
    <location>
        <begin position="303"/>
        <end position="337"/>
    </location>
</feature>
<feature type="compositionally biased region" description="Acidic residues" evidence="5">
    <location>
        <begin position="194"/>
        <end position="209"/>
    </location>
</feature>
<dbReference type="PANTHER" id="PTHR21680">
    <property type="entry name" value="COILED-COIL DOMAIN-CONTAINING PROTEIN 124"/>
    <property type="match status" value="1"/>
</dbReference>
<accession>A0A7E4W0S1</accession>
<dbReference type="Pfam" id="PF06244">
    <property type="entry name" value="Ccdc124"/>
    <property type="match status" value="1"/>
</dbReference>
<dbReference type="PANTHER" id="PTHR21680:SF0">
    <property type="entry name" value="COILED-COIL DOMAIN-CONTAINING PROTEIN 124"/>
    <property type="match status" value="1"/>
</dbReference>
<evidence type="ECO:0000256" key="3">
    <source>
        <dbReference type="ARBA" id="ARBA00023054"/>
    </source>
</evidence>
<sequence length="337" mass="39271">MGKSYNFLTVDMHSNMARGIEAMQQKAQKKALAKAMKETQWFDYDKTLSKKASRKEEAERKRLETIRRKQENKKAYEEAMEKAAAVKKADRMPAEPEQKVTLAMLRARREAEQRAKEEEARKAEEAKLLPAVPVIPEPEKDEIEENLNREFEVLEARKAEEAKLLPAVPVIPEPEEDEIEENLNREFEVLVKCDDDESDDDDDSEDEVQENVYANPEKRIESLYTAFETIRIAQLKAEYPKLRLYKLKEMEEAERKRLETIRRKQENKKAYEEAMEKAAAVKKADRMPAEPEQKVTLAMLRARREAEQRAKEEEARKAEEAKLLPAVPVIPEPEERD</sequence>
<feature type="coiled-coil region" evidence="4">
    <location>
        <begin position="53"/>
        <end position="164"/>
    </location>
</feature>
<keyword evidence="7" id="KW-1185">Reference proteome</keyword>
<dbReference type="GO" id="GO:0030496">
    <property type="term" value="C:midbody"/>
    <property type="evidence" value="ECO:0007669"/>
    <property type="project" value="UniProtKB-SubCell"/>
</dbReference>
<feature type="domain" description="Coiled-coil" evidence="6">
    <location>
        <begin position="210"/>
        <end position="250"/>
    </location>
</feature>
<evidence type="ECO:0000256" key="2">
    <source>
        <dbReference type="ARBA" id="ARBA00008296"/>
    </source>
</evidence>
<feature type="region of interest" description="Disordered" evidence="5">
    <location>
        <begin position="192"/>
        <end position="212"/>
    </location>
</feature>
<comment type="subcellular location">
    <subcellularLocation>
        <location evidence="1">Midbody</location>
    </subcellularLocation>
</comment>
<evidence type="ECO:0000313" key="8">
    <source>
        <dbReference type="WBParaSite" id="Pan_g4727.t1"/>
    </source>
</evidence>
<comment type="similarity">
    <text evidence="2">Belongs to the CCDC124 family.</text>
</comment>
<dbReference type="WBParaSite" id="Pan_g4727.t1">
    <property type="protein sequence ID" value="Pan_g4727.t1"/>
    <property type="gene ID" value="Pan_g4727"/>
</dbReference>
<dbReference type="AlphaFoldDB" id="A0A7E4W0S1"/>
<dbReference type="GO" id="GO:0005634">
    <property type="term" value="C:nucleus"/>
    <property type="evidence" value="ECO:0007669"/>
    <property type="project" value="TreeGrafter"/>
</dbReference>
<name>A0A7E4W0S1_PANRE</name>
<keyword evidence="3 4" id="KW-0175">Coiled coil</keyword>
<dbReference type="Proteomes" id="UP000492821">
    <property type="component" value="Unassembled WGS sequence"/>
</dbReference>
<protein>
    <recommendedName>
        <fullName evidence="6">Coiled-coil domain-containing protein</fullName>
    </recommendedName>
</protein>